<comment type="caution">
    <text evidence="1">The sequence shown here is derived from an EMBL/GenBank/DDBJ whole genome shotgun (WGS) entry which is preliminary data.</text>
</comment>
<dbReference type="AlphaFoldDB" id="A0A2N8HAL0"/>
<dbReference type="Proteomes" id="UP000236000">
    <property type="component" value="Unassembled WGS sequence"/>
</dbReference>
<protein>
    <submittedName>
        <fullName evidence="1">Uncharacterized protein</fullName>
    </submittedName>
</protein>
<sequence>MPGEIVLNASELPGSVMAWKMETASERILTINLDNPLLPWSRVRKGLQEAYGCGVNDIRLRKDDVVAPAFANVLCRDYPRTVITSEYIDLECLKDIDSTILGLPEGPIMEHPCRENVSISVKKAPSTEPSYPFVEFIQPSCSRRDPYPLIHWHIRDEGNDERRKNDVQAFARMANADIRQHRAFIFLVEDEVPCGEVFDYLDAIDGRDTLLGVSFSYKDR</sequence>
<accession>A0A2N8HAL0</accession>
<evidence type="ECO:0000313" key="1">
    <source>
        <dbReference type="EMBL" id="PNC16899.1"/>
    </source>
</evidence>
<evidence type="ECO:0000313" key="2">
    <source>
        <dbReference type="Proteomes" id="UP000236000"/>
    </source>
</evidence>
<proteinExistence type="predicted"/>
<name>A0A2N8HAL0_9BACT</name>
<gene>
    <name evidence="1" type="ORF">CXU22_09590</name>
</gene>
<reference evidence="1 2" key="1">
    <citation type="journal article" date="2017" name="BMC Genomics">
        <title>Genome sequencing of 39 Akkermansia muciniphila isolates reveals its population structure, genomic and functional diverisity, and global distribution in mammalian gut microbiotas.</title>
        <authorList>
            <person name="Guo X."/>
            <person name="Li S."/>
            <person name="Zhang J."/>
            <person name="Wu F."/>
            <person name="Li X."/>
            <person name="Wu D."/>
            <person name="Zhang M."/>
            <person name="Ou Z."/>
            <person name="Jie Z."/>
            <person name="Yan Q."/>
            <person name="Li P."/>
            <person name="Yi J."/>
            <person name="Peng Y."/>
        </authorList>
    </citation>
    <scope>NUCLEOTIDE SEQUENCE [LARGE SCALE GENOMIC DNA]</scope>
    <source>
        <strain evidence="1 2">GP24</strain>
    </source>
</reference>
<organism evidence="1 2">
    <name type="scientific">Akkermansia muciniphila</name>
    <dbReference type="NCBI Taxonomy" id="239935"/>
    <lineage>
        <taxon>Bacteria</taxon>
        <taxon>Pseudomonadati</taxon>
        <taxon>Verrucomicrobiota</taxon>
        <taxon>Verrucomicrobiia</taxon>
        <taxon>Verrucomicrobiales</taxon>
        <taxon>Akkermansiaceae</taxon>
        <taxon>Akkermansia</taxon>
    </lineage>
</organism>
<dbReference type="EMBL" id="PJKA01000013">
    <property type="protein sequence ID" value="PNC16899.1"/>
    <property type="molecule type" value="Genomic_DNA"/>
</dbReference>